<evidence type="ECO:0000313" key="5">
    <source>
        <dbReference type="EMBL" id="EIM20192.1"/>
    </source>
</evidence>
<dbReference type="eggNOG" id="KOG4036">
    <property type="taxonomic scope" value="Eukaryota"/>
</dbReference>
<dbReference type="InterPro" id="IPR039845">
    <property type="entry name" value="FAM192A"/>
</dbReference>
<dbReference type="PANTHER" id="PTHR13495:SF0">
    <property type="entry name" value="PSME3-INTERACTING PROTEIN"/>
    <property type="match status" value="1"/>
</dbReference>
<feature type="compositionally biased region" description="Basic residues" evidence="3">
    <location>
        <begin position="132"/>
        <end position="141"/>
    </location>
</feature>
<dbReference type="OMA" id="DENEHIN"/>
<accession>I4Y8A0</accession>
<dbReference type="KEGG" id="wse:WALSEDRAFT_69963"/>
<dbReference type="STRING" id="671144.I4Y8A0"/>
<organism evidence="5 6">
    <name type="scientific">Wallemia mellicola (strain ATCC MYA-4683 / CBS 633.66)</name>
    <name type="common">Wallemia sebi (CBS 633.66)</name>
    <dbReference type="NCBI Taxonomy" id="671144"/>
    <lineage>
        <taxon>Eukaryota</taxon>
        <taxon>Fungi</taxon>
        <taxon>Dikarya</taxon>
        <taxon>Basidiomycota</taxon>
        <taxon>Wallemiomycotina</taxon>
        <taxon>Wallemiomycetes</taxon>
        <taxon>Wallemiales</taxon>
        <taxon>Wallemiaceae</taxon>
        <taxon>Wallemia</taxon>
    </lineage>
</organism>
<feature type="compositionally biased region" description="Basic and acidic residues" evidence="3">
    <location>
        <begin position="184"/>
        <end position="200"/>
    </location>
</feature>
<keyword evidence="2" id="KW-0539">Nucleus</keyword>
<feature type="region of interest" description="Disordered" evidence="3">
    <location>
        <begin position="1"/>
        <end position="20"/>
    </location>
</feature>
<dbReference type="PANTHER" id="PTHR13495">
    <property type="entry name" value="NEFA-INTERACTING NUCLEAR PROTEIN NIP30"/>
    <property type="match status" value="1"/>
</dbReference>
<evidence type="ECO:0000256" key="1">
    <source>
        <dbReference type="ARBA" id="ARBA00004123"/>
    </source>
</evidence>
<evidence type="ECO:0000259" key="4">
    <source>
        <dbReference type="Pfam" id="PF10187"/>
    </source>
</evidence>
<keyword evidence="6" id="KW-1185">Reference proteome</keyword>
<reference evidence="5 6" key="1">
    <citation type="journal article" date="2012" name="Fungal Genet. Biol.">
        <title>The genome of the xerotolerant mold Wallemia sebi reveals adaptations to osmotic stress and suggests cryptic sexual reproduction.</title>
        <authorList>
            <person name="Padamsee M."/>
            <person name="Kumar T.K.A."/>
            <person name="Riley R."/>
            <person name="Binder M."/>
            <person name="Boyd A."/>
            <person name="Calvo A.M."/>
            <person name="Furukawa K."/>
            <person name="Hesse C."/>
            <person name="Hohmann S."/>
            <person name="James T.Y."/>
            <person name="LaButti K."/>
            <person name="Lapidus A."/>
            <person name="Lindquist E."/>
            <person name="Lucas S."/>
            <person name="Miller K."/>
            <person name="Shantappa S."/>
            <person name="Grigoriev I.V."/>
            <person name="Hibbett D.S."/>
            <person name="McLaughlin D.J."/>
            <person name="Spatafora J.W."/>
            <person name="Aime M.C."/>
        </authorList>
    </citation>
    <scope>NUCLEOTIDE SEQUENCE [LARGE SCALE GENOMIC DNA]</scope>
    <source>
        <strain evidence="6">ATCC MYA-4683 / CBS 633.66</strain>
    </source>
</reference>
<evidence type="ECO:0000313" key="6">
    <source>
        <dbReference type="Proteomes" id="UP000005242"/>
    </source>
</evidence>
<dbReference type="EMBL" id="JH668241">
    <property type="protein sequence ID" value="EIM20192.1"/>
    <property type="molecule type" value="Genomic_DNA"/>
</dbReference>
<dbReference type="GO" id="GO:0005634">
    <property type="term" value="C:nucleus"/>
    <property type="evidence" value="ECO:0007669"/>
    <property type="project" value="UniProtKB-SubCell"/>
</dbReference>
<proteinExistence type="predicted"/>
<dbReference type="RefSeq" id="XP_006959680.1">
    <property type="nucleotide sequence ID" value="XM_006959618.1"/>
</dbReference>
<feature type="domain" description="FAM192A/Fyv6 N-terminal" evidence="4">
    <location>
        <begin position="5"/>
        <end position="108"/>
    </location>
</feature>
<name>I4Y8A0_WALMC</name>
<feature type="compositionally biased region" description="Polar residues" evidence="3">
    <location>
        <begin position="169"/>
        <end position="178"/>
    </location>
</feature>
<feature type="region of interest" description="Disordered" evidence="3">
    <location>
        <begin position="244"/>
        <end position="269"/>
    </location>
</feature>
<protein>
    <recommendedName>
        <fullName evidence="4">FAM192A/Fyv6 N-terminal domain-containing protein</fullName>
    </recommendedName>
</protein>
<dbReference type="GeneID" id="18475668"/>
<feature type="compositionally biased region" description="Basic and acidic residues" evidence="3">
    <location>
        <begin position="28"/>
        <end position="66"/>
    </location>
</feature>
<feature type="compositionally biased region" description="Acidic residues" evidence="3">
    <location>
        <begin position="252"/>
        <end position="269"/>
    </location>
</feature>
<comment type="subcellular location">
    <subcellularLocation>
        <location evidence="1">Nucleus</location>
    </subcellularLocation>
</comment>
<dbReference type="Proteomes" id="UP000005242">
    <property type="component" value="Unassembled WGS sequence"/>
</dbReference>
<evidence type="ECO:0000256" key="3">
    <source>
        <dbReference type="SAM" id="MobiDB-lite"/>
    </source>
</evidence>
<feature type="compositionally biased region" description="Polar residues" evidence="3">
    <location>
        <begin position="1"/>
        <end position="11"/>
    </location>
</feature>
<dbReference type="InParanoid" id="I4Y8A0"/>
<evidence type="ECO:0000256" key="2">
    <source>
        <dbReference type="ARBA" id="ARBA00023242"/>
    </source>
</evidence>
<gene>
    <name evidence="5" type="ORF">WALSEDRAFT_69963</name>
</gene>
<feature type="compositionally biased region" description="Basic and acidic residues" evidence="3">
    <location>
        <begin position="86"/>
        <end position="111"/>
    </location>
</feature>
<dbReference type="AlphaFoldDB" id="I4Y8A0"/>
<feature type="region of interest" description="Disordered" evidence="3">
    <location>
        <begin position="28"/>
        <end position="206"/>
    </location>
</feature>
<sequence>MSSGFVSSNEISNKDEKDKEWKEAYERLNKEPEEKKELEEKDNRPLAEQLYERRQQKEAEFEEKIKLSNQFRGLEPGEASYLNDIQESKNAELKRKREEEEEELKQYHEARTSTQTDKPSTSVSSKPPPPKTNKKPTKKVKGNSDEGINKGPIVISDSSDEEDDAILSTYKTTATSSTNRKKTRPDNTTKKPIEKGEPLKFNKQGKSNILERLLKEKSKNDKLRAGPAGQEDAYRRFIEKEKQLNDLTIESNPDEVDQADQESSSDDDEFLTYETARPVEMSGINTTTNPLEGVLESDKKNIEIEKQRRQNKVNYQFFDISKYQVLDVDKLLAFALDTVVATEGLDEMQKDCLLQYKKIRDKGDLGAEEMYLIHVIPVVLSRCEPYIGFIHIIFQLMILHEHIPIKDQCLTILKDSLHRYDRESVPFTLLDLLGPFRFMGASATTEQLLFDESDKNPTTTITRENKSELVSQKHMAELKLFNIHETGRLMTAMALLSMDRSVSSIHSLVDKCASSALLSLDSESDAGGDLSILSRVITALFNQSSEFQLQMLLSFPAGSLRALRMRRWLAWAVILEGRNEPIDIERYELPPNIAPLINELQAGGNDDNRSHFEIDDDTDYGDVQNYIEILSIVLTDVETYIHQEKDLIIAQRDEKRDDAIAIIIDALRKLSGKIIDTRSADLDKSKAKDTIQRLEMRLHWQRLTFIENMRSRTMKKKVKN</sequence>
<dbReference type="HOGENOM" id="CLU_384129_0_0_1"/>
<dbReference type="Pfam" id="PF10187">
    <property type="entry name" value="FAM192A_Fyv6_N"/>
    <property type="match status" value="1"/>
</dbReference>
<dbReference type="InterPro" id="IPR019331">
    <property type="entry name" value="FAM192A/Fyv6_N"/>
</dbReference>
<dbReference type="OrthoDB" id="5599613at2759"/>